<comment type="similarity">
    <text evidence="2">Belongs to the XPC family.</text>
</comment>
<dbReference type="GO" id="GO:0071942">
    <property type="term" value="C:XPC complex"/>
    <property type="evidence" value="ECO:0007669"/>
    <property type="project" value="TreeGrafter"/>
</dbReference>
<evidence type="ECO:0000259" key="10">
    <source>
        <dbReference type="SMART" id="SM01031"/>
    </source>
</evidence>
<feature type="compositionally biased region" description="Basic and acidic residues" evidence="8">
    <location>
        <begin position="840"/>
        <end position="852"/>
    </location>
</feature>
<keyword evidence="7" id="KW-0539">Nucleus</keyword>
<dbReference type="InterPro" id="IPR018327">
    <property type="entry name" value="BHD_2"/>
</dbReference>
<organism evidence="12 13">
    <name type="scientific">Poecilia reticulata</name>
    <name type="common">Guppy</name>
    <name type="synonym">Acanthophacelus reticulatus</name>
    <dbReference type="NCBI Taxonomy" id="8081"/>
    <lineage>
        <taxon>Eukaryota</taxon>
        <taxon>Metazoa</taxon>
        <taxon>Chordata</taxon>
        <taxon>Craniata</taxon>
        <taxon>Vertebrata</taxon>
        <taxon>Euteleostomi</taxon>
        <taxon>Actinopterygii</taxon>
        <taxon>Neopterygii</taxon>
        <taxon>Teleostei</taxon>
        <taxon>Neoteleostei</taxon>
        <taxon>Acanthomorphata</taxon>
        <taxon>Ovalentaria</taxon>
        <taxon>Atherinomorphae</taxon>
        <taxon>Cyprinodontiformes</taxon>
        <taxon>Poeciliidae</taxon>
        <taxon>Poeciliinae</taxon>
        <taxon>Poecilia</taxon>
    </lineage>
</organism>
<name>A0A3P9PCJ4_POERE</name>
<dbReference type="NCBIfam" id="TIGR00605">
    <property type="entry name" value="rad4"/>
    <property type="match status" value="1"/>
</dbReference>
<dbReference type="Gene3D" id="3.90.260.10">
    <property type="entry name" value="Transglutaminase-like"/>
    <property type="match status" value="1"/>
</dbReference>
<keyword evidence="5" id="KW-0238">DNA-binding</keyword>
<dbReference type="GO" id="GO:0000111">
    <property type="term" value="C:nucleotide-excision repair factor 2 complex"/>
    <property type="evidence" value="ECO:0007669"/>
    <property type="project" value="TreeGrafter"/>
</dbReference>
<feature type="compositionally biased region" description="Acidic residues" evidence="8">
    <location>
        <begin position="71"/>
        <end position="96"/>
    </location>
</feature>
<dbReference type="Pfam" id="PF10405">
    <property type="entry name" value="BHD_3"/>
    <property type="match status" value="1"/>
</dbReference>
<dbReference type="InterPro" id="IPR036985">
    <property type="entry name" value="Transglutaminase-like_sf"/>
</dbReference>
<evidence type="ECO:0000256" key="2">
    <source>
        <dbReference type="ARBA" id="ARBA00009525"/>
    </source>
</evidence>
<feature type="compositionally biased region" description="Low complexity" evidence="8">
    <location>
        <begin position="21"/>
        <end position="36"/>
    </location>
</feature>
<dbReference type="AlphaFoldDB" id="A0A3P9PCJ4"/>
<reference evidence="12" key="2">
    <citation type="submission" date="2025-08" db="UniProtKB">
        <authorList>
            <consortium name="Ensembl"/>
        </authorList>
    </citation>
    <scope>IDENTIFICATION</scope>
    <source>
        <strain evidence="12">Guanapo</strain>
    </source>
</reference>
<dbReference type="Gene3D" id="3.30.70.2460">
    <property type="entry name" value="Rad4, beta-hairpin domain BHD3"/>
    <property type="match status" value="1"/>
</dbReference>
<dbReference type="InterPro" id="IPR042488">
    <property type="entry name" value="Rad4_BHD3_sf"/>
</dbReference>
<dbReference type="SUPFAM" id="SSF54001">
    <property type="entry name" value="Cysteine proteinases"/>
    <property type="match status" value="1"/>
</dbReference>
<feature type="compositionally biased region" description="Basic and acidic residues" evidence="8">
    <location>
        <begin position="379"/>
        <end position="405"/>
    </location>
</feature>
<feature type="compositionally biased region" description="Low complexity" evidence="8">
    <location>
        <begin position="97"/>
        <end position="106"/>
    </location>
</feature>
<keyword evidence="13" id="KW-1185">Reference proteome</keyword>
<dbReference type="PANTHER" id="PTHR12135">
    <property type="entry name" value="DNA REPAIR PROTEIN XP-C / RAD4"/>
    <property type="match status" value="1"/>
</dbReference>
<evidence type="ECO:0000256" key="6">
    <source>
        <dbReference type="ARBA" id="ARBA00023204"/>
    </source>
</evidence>
<dbReference type="Bgee" id="ENSPREG00000013160">
    <property type="expression patterns" value="Expressed in caudal fin and 1 other cell type or tissue"/>
</dbReference>
<dbReference type="FunFam" id="3.30.70.2460:FF:000001">
    <property type="entry name" value="DNA repair protein Rad4 family"/>
    <property type="match status" value="1"/>
</dbReference>
<dbReference type="Pfam" id="PF10404">
    <property type="entry name" value="BHD_2"/>
    <property type="match status" value="1"/>
</dbReference>
<dbReference type="Proteomes" id="UP000242638">
    <property type="component" value="Unassembled WGS sequence"/>
</dbReference>
<dbReference type="InterPro" id="IPR018326">
    <property type="entry name" value="Rad4_beta-hairpin_dom1"/>
</dbReference>
<accession>A0A3P9PCJ4</accession>
<dbReference type="GO" id="GO:0003684">
    <property type="term" value="F:damaged DNA binding"/>
    <property type="evidence" value="ECO:0007669"/>
    <property type="project" value="InterPro"/>
</dbReference>
<reference evidence="12" key="3">
    <citation type="submission" date="2025-09" db="UniProtKB">
        <authorList>
            <consortium name="Ensembl"/>
        </authorList>
    </citation>
    <scope>IDENTIFICATION</scope>
    <source>
        <strain evidence="12">Guanapo</strain>
    </source>
</reference>
<feature type="compositionally biased region" description="Acidic residues" evidence="8">
    <location>
        <begin position="352"/>
        <end position="364"/>
    </location>
</feature>
<evidence type="ECO:0000256" key="5">
    <source>
        <dbReference type="ARBA" id="ARBA00023125"/>
    </source>
</evidence>
<dbReference type="FunFam" id="3.90.260.10:FF:000017">
    <property type="entry name" value="Xeroderma pigmentosum, complementation group C"/>
    <property type="match status" value="1"/>
</dbReference>
<dbReference type="Gene3D" id="2.20.20.110">
    <property type="entry name" value="Rad4, beta-hairpin domain BHD1"/>
    <property type="match status" value="1"/>
</dbReference>
<evidence type="ECO:0000256" key="1">
    <source>
        <dbReference type="ARBA" id="ARBA00004123"/>
    </source>
</evidence>
<dbReference type="SMART" id="SM01031">
    <property type="entry name" value="BHD_2"/>
    <property type="match status" value="1"/>
</dbReference>
<dbReference type="GO" id="GO:0006289">
    <property type="term" value="P:nucleotide-excision repair"/>
    <property type="evidence" value="ECO:0007669"/>
    <property type="project" value="InterPro"/>
</dbReference>
<dbReference type="STRING" id="8081.ENSPREP00000019514"/>
<dbReference type="GO" id="GO:0005737">
    <property type="term" value="C:cytoplasm"/>
    <property type="evidence" value="ECO:0007669"/>
    <property type="project" value="TreeGrafter"/>
</dbReference>
<evidence type="ECO:0000256" key="4">
    <source>
        <dbReference type="ARBA" id="ARBA00022763"/>
    </source>
</evidence>
<feature type="compositionally biased region" description="Polar residues" evidence="8">
    <location>
        <begin position="805"/>
        <end position="817"/>
    </location>
</feature>
<dbReference type="SMART" id="SM01032">
    <property type="entry name" value="BHD_3"/>
    <property type="match status" value="1"/>
</dbReference>
<keyword evidence="6" id="KW-0234">DNA repair</keyword>
<dbReference type="InterPro" id="IPR004583">
    <property type="entry name" value="DNA_repair_Rad4"/>
</dbReference>
<evidence type="ECO:0000256" key="8">
    <source>
        <dbReference type="SAM" id="MobiDB-lite"/>
    </source>
</evidence>
<dbReference type="Pfam" id="PF03835">
    <property type="entry name" value="Rad4"/>
    <property type="match status" value="1"/>
</dbReference>
<dbReference type="InterPro" id="IPR038765">
    <property type="entry name" value="Papain-like_cys_pep_sf"/>
</dbReference>
<protein>
    <submittedName>
        <fullName evidence="12">Xeroderma pigmentosum, complementation group C</fullName>
    </submittedName>
</protein>
<feature type="domain" description="Rad4 beta-hairpin" evidence="9">
    <location>
        <begin position="535"/>
        <end position="587"/>
    </location>
</feature>
<feature type="region of interest" description="Disordered" evidence="8">
    <location>
        <begin position="1"/>
        <end position="112"/>
    </location>
</feature>
<dbReference type="GO" id="GO:0003697">
    <property type="term" value="F:single-stranded DNA binding"/>
    <property type="evidence" value="ECO:0007669"/>
    <property type="project" value="TreeGrafter"/>
</dbReference>
<dbReference type="Pfam" id="PF10403">
    <property type="entry name" value="BHD_1"/>
    <property type="match status" value="1"/>
</dbReference>
<feature type="region of interest" description="Disordered" evidence="8">
    <location>
        <begin position="772"/>
        <end position="852"/>
    </location>
</feature>
<feature type="compositionally biased region" description="Low complexity" evidence="8">
    <location>
        <begin position="287"/>
        <end position="296"/>
    </location>
</feature>
<reference evidence="13" key="1">
    <citation type="submission" date="2013-11" db="EMBL/GenBank/DDBJ databases">
        <title>The genomic landscape of the Guanapo guppy.</title>
        <authorList>
            <person name="Kuenstner A."/>
            <person name="Dreyer C."/>
        </authorList>
    </citation>
    <scope>NUCLEOTIDE SEQUENCE</scope>
    <source>
        <strain evidence="13">Guanapo</strain>
    </source>
</reference>
<evidence type="ECO:0000259" key="11">
    <source>
        <dbReference type="SMART" id="SM01032"/>
    </source>
</evidence>
<evidence type="ECO:0000256" key="7">
    <source>
        <dbReference type="ARBA" id="ARBA00023242"/>
    </source>
</evidence>
<dbReference type="Ensembl" id="ENSPRET00000019725.1">
    <property type="protein sequence ID" value="ENSPREP00000019514.1"/>
    <property type="gene ID" value="ENSPREG00000013160.1"/>
</dbReference>
<feature type="compositionally biased region" description="Basic and acidic residues" evidence="8">
    <location>
        <begin position="309"/>
        <end position="325"/>
    </location>
</feature>
<keyword evidence="3" id="KW-0597">Phosphoprotein</keyword>
<comment type="subcellular location">
    <subcellularLocation>
        <location evidence="1">Nucleus</location>
    </subcellularLocation>
</comment>
<feature type="compositionally biased region" description="Basic residues" evidence="8">
    <location>
        <begin position="827"/>
        <end position="839"/>
    </location>
</feature>
<dbReference type="InterPro" id="IPR018325">
    <property type="entry name" value="Rad4/PNGase_transGLS-fold"/>
</dbReference>
<evidence type="ECO:0000313" key="12">
    <source>
        <dbReference type="Ensembl" id="ENSPREP00000019514.1"/>
    </source>
</evidence>
<dbReference type="GeneTree" id="ENSGT00390000005194"/>
<feature type="compositionally biased region" description="Acidic residues" evidence="8">
    <location>
        <begin position="406"/>
        <end position="415"/>
    </location>
</feature>
<proteinExistence type="inferred from homology"/>
<evidence type="ECO:0000256" key="3">
    <source>
        <dbReference type="ARBA" id="ARBA00022553"/>
    </source>
</evidence>
<feature type="domain" description="Rad4 beta-hairpin" evidence="11">
    <location>
        <begin position="655"/>
        <end position="729"/>
    </location>
</feature>
<dbReference type="SMART" id="SM01030">
    <property type="entry name" value="BHD_1"/>
    <property type="match status" value="1"/>
</dbReference>
<dbReference type="PANTHER" id="PTHR12135:SF0">
    <property type="entry name" value="DNA REPAIR PROTEIN COMPLEMENTING XP-C CELLS"/>
    <property type="match status" value="1"/>
</dbReference>
<keyword evidence="4" id="KW-0227">DNA damage</keyword>
<evidence type="ECO:0000313" key="13">
    <source>
        <dbReference type="Proteomes" id="UP000242638"/>
    </source>
</evidence>
<dbReference type="InterPro" id="IPR018328">
    <property type="entry name" value="Rad4_beta-hairpin_dom3"/>
</dbReference>
<sequence>KLERKVNPKPRMPSKRAAQNKSSPTTNTSSDSKTSKYFQSPSKEEVKSEDDFEMPTAAPPVVKKSTKKPEEEEEKEEEEEDDSEDEDDWEEVEELAEPLGPAETPEPVLPSQPVEIEIETAEVRKQKKRQAEFETYLRRMMKRFKKDLVIDTHKVHLLCLLANGMFRNRLCSEPDLLAVALSLLPPHFCTVARQRIDQNYLSGLLKWFSATFTLDPSLPTEERPDPQALLERRLGSLSARDHQEMTHLFLLFLRSLQLFCRLVLSLHPVPFKPPSSKVIDTPERCQSSQESSKSNSPEAKVSPGTKRPAQGEKVKGSSGGKKEKPVLSGGQRPKNSKRRSVASKVSYKEESNSEADEEEEEEASDAEKYQESSEDDFESSTKPERKRTGNRKSSEKTSRTQGWEEGKEEDDEDEGATSNRVKRRSGQRKDGPGADEWLEVYLDKSSAWVCIDVEHGVGVPHLCSQNATAPLTYVVAVDGDGFLKDLGRKYDPTWMTASRKRRVDDEWWEDTLEPFLGPEDERDKREEKELQSKLLNKPMPTSIAEYKNHPLYALKRHLLKYEALYPPTAAVLGYCRGEPVYSRDCVHTLHSRETWLKEARTVRLGEEPYKMVKGFSNRSRKARMMSEMKNVNDLPLFGEWQTEEYQPPIAVDGKVPRNDYGNVYMFKACMIPVGCVHLRLPNLHRVARKLDLDAAPAVTGFDCHGGYSHAVTDGYIVCEEDEEVLRAAWVEEQEIQKQKEKEKKEKRAIASWTLLVKGLLIRERLKQRYSQRSQGLGSLAPGEEAGGFSSDEDGVEVDSPAAKTASETLVLSWPQNRQAEEDAGPGKQKKKKTTTKREKKGQEKHLFPFEKV</sequence>
<feature type="domain" description="Rad4 beta-hairpin" evidence="10">
    <location>
        <begin position="589"/>
        <end position="648"/>
    </location>
</feature>
<feature type="region of interest" description="Disordered" evidence="8">
    <location>
        <begin position="273"/>
        <end position="433"/>
    </location>
</feature>
<evidence type="ECO:0000259" key="9">
    <source>
        <dbReference type="SMART" id="SM01030"/>
    </source>
</evidence>
<dbReference type="FunFam" id="2.20.20.110:FF:000001">
    <property type="entry name" value="DNA repair protein complementing XP-C cells"/>
    <property type="match status" value="1"/>
</dbReference>
<dbReference type="OMA" id="WVHIDAV"/>
<dbReference type="GO" id="GO:0006298">
    <property type="term" value="P:mismatch repair"/>
    <property type="evidence" value="ECO:0007669"/>
    <property type="project" value="TreeGrafter"/>
</dbReference>
<dbReference type="InterPro" id="IPR018026">
    <property type="entry name" value="DNA_repair_Rad4-like"/>
</dbReference>